<dbReference type="EMBL" id="JAHVHU010000006">
    <property type="protein sequence ID" value="MBY5957830.1"/>
    <property type="molecule type" value="Genomic_DNA"/>
</dbReference>
<evidence type="ECO:0000256" key="1">
    <source>
        <dbReference type="SAM" id="Coils"/>
    </source>
</evidence>
<sequence length="225" mass="25929">MKHSIFYLIYIFLMAGIMAGCGFAEEMTDRAADSPEGMEKAYVINLDNTEAGTAREVWNQLIREHKSRVMRIKGSSVQLANNVVITGLPSDLTVKSLFEQKGEQTEMRLWFVDGTEYMTPRSNPGAYDNIDRFIDTYFTALETKQIQNEVEQEEARLAELEKELEKLRRDNKKLHSTITKAEQEIKDARIKIEENLHAQDQMAEKIQEQRNVIHQTQSQLSGVRD</sequence>
<keyword evidence="3" id="KW-1185">Reference proteome</keyword>
<dbReference type="PROSITE" id="PS51257">
    <property type="entry name" value="PROKAR_LIPOPROTEIN"/>
    <property type="match status" value="1"/>
</dbReference>
<proteinExistence type="predicted"/>
<organism evidence="2 3">
    <name type="scientific">Membranihabitans marinus</name>
    <dbReference type="NCBI Taxonomy" id="1227546"/>
    <lineage>
        <taxon>Bacteria</taxon>
        <taxon>Pseudomonadati</taxon>
        <taxon>Bacteroidota</taxon>
        <taxon>Saprospiria</taxon>
        <taxon>Saprospirales</taxon>
        <taxon>Saprospiraceae</taxon>
        <taxon>Membranihabitans</taxon>
    </lineage>
</organism>
<protein>
    <submittedName>
        <fullName evidence="2">Uncharacterized protein</fullName>
    </submittedName>
</protein>
<keyword evidence="1" id="KW-0175">Coiled coil</keyword>
<name>A0A953HSY8_9BACT</name>
<feature type="coiled-coil region" evidence="1">
    <location>
        <begin position="141"/>
        <end position="198"/>
    </location>
</feature>
<gene>
    <name evidence="2" type="ORF">KUV50_06800</name>
</gene>
<comment type="caution">
    <text evidence="2">The sequence shown here is derived from an EMBL/GenBank/DDBJ whole genome shotgun (WGS) entry which is preliminary data.</text>
</comment>
<dbReference type="AlphaFoldDB" id="A0A953HSY8"/>
<evidence type="ECO:0000313" key="3">
    <source>
        <dbReference type="Proteomes" id="UP000753961"/>
    </source>
</evidence>
<dbReference type="Proteomes" id="UP000753961">
    <property type="component" value="Unassembled WGS sequence"/>
</dbReference>
<reference evidence="2" key="1">
    <citation type="submission" date="2021-06" db="EMBL/GenBank/DDBJ databases">
        <title>44 bacteria genomes isolated from Dapeng, Shenzhen.</title>
        <authorList>
            <person name="Zheng W."/>
            <person name="Yu S."/>
            <person name="Huang Y."/>
        </authorList>
    </citation>
    <scope>NUCLEOTIDE SEQUENCE</scope>
    <source>
        <strain evidence="2">DP5N28-2</strain>
    </source>
</reference>
<evidence type="ECO:0000313" key="2">
    <source>
        <dbReference type="EMBL" id="MBY5957830.1"/>
    </source>
</evidence>
<accession>A0A953HSY8</accession>
<dbReference type="RefSeq" id="WP_222579351.1">
    <property type="nucleotide sequence ID" value="NZ_JAHVHU010000006.1"/>
</dbReference>